<evidence type="ECO:0000313" key="2">
    <source>
        <dbReference type="Proteomes" id="UP001165082"/>
    </source>
</evidence>
<dbReference type="AlphaFoldDB" id="A0A9W7A691"/>
<dbReference type="EMBL" id="BRXZ01004013">
    <property type="protein sequence ID" value="GMH66696.1"/>
    <property type="molecule type" value="Genomic_DNA"/>
</dbReference>
<dbReference type="OrthoDB" id="2126698at2759"/>
<feature type="non-terminal residue" evidence="1">
    <location>
        <position position="1"/>
    </location>
</feature>
<protein>
    <submittedName>
        <fullName evidence="1">Uncharacterized protein</fullName>
    </submittedName>
</protein>
<gene>
    <name evidence="1" type="ORF">TrRE_jg8714</name>
</gene>
<evidence type="ECO:0000313" key="1">
    <source>
        <dbReference type="EMBL" id="GMH66696.1"/>
    </source>
</evidence>
<proteinExistence type="predicted"/>
<keyword evidence="2" id="KW-1185">Reference proteome</keyword>
<accession>A0A9W7A691</accession>
<comment type="caution">
    <text evidence="1">The sequence shown here is derived from an EMBL/GenBank/DDBJ whole genome shotgun (WGS) entry which is preliminary data.</text>
</comment>
<reference evidence="1" key="1">
    <citation type="submission" date="2022-07" db="EMBL/GenBank/DDBJ databases">
        <title>Genome analysis of Parmales, a sister group of diatoms, reveals the evolutionary specialization of diatoms from phago-mixotrophs to photoautotrophs.</title>
        <authorList>
            <person name="Ban H."/>
            <person name="Sato S."/>
            <person name="Yoshikawa S."/>
            <person name="Kazumasa Y."/>
            <person name="Nakamura Y."/>
            <person name="Ichinomiya M."/>
            <person name="Saitoh K."/>
            <person name="Sato N."/>
            <person name="Blanc-Mathieu R."/>
            <person name="Endo H."/>
            <person name="Kuwata A."/>
            <person name="Ogata H."/>
        </authorList>
    </citation>
    <scope>NUCLEOTIDE SEQUENCE</scope>
</reference>
<organism evidence="1 2">
    <name type="scientific">Triparma retinervis</name>
    <dbReference type="NCBI Taxonomy" id="2557542"/>
    <lineage>
        <taxon>Eukaryota</taxon>
        <taxon>Sar</taxon>
        <taxon>Stramenopiles</taxon>
        <taxon>Ochrophyta</taxon>
        <taxon>Bolidophyceae</taxon>
        <taxon>Parmales</taxon>
        <taxon>Triparmaceae</taxon>
        <taxon>Triparma</taxon>
    </lineage>
</organism>
<sequence>NPSSPQLLLLPFISVFTPLKEVQKAARIPSIIASVLQVINGLVFIGEGVMQGCGDFLTLALSNVAACGGMMCALPTFVNRWGLKGVWASFGIFNGIRLMGVAYHQAIGAVAIPVPPPPHPQLPLATLPAPGLHPPVSVGSRVDVLVLPDPFPHKSRGLDFPTDPPLLVPWRFILVDALMRLCTPRCYIPKANFPGTTHPTLRRPPL</sequence>
<name>A0A9W7A691_9STRA</name>
<dbReference type="Proteomes" id="UP001165082">
    <property type="component" value="Unassembled WGS sequence"/>
</dbReference>